<accession>A0A0U1P2X7</accession>
<reference evidence="2" key="1">
    <citation type="submission" date="2015-05" db="EMBL/GenBank/DDBJ databases">
        <authorList>
            <person name="Urmite Genomes"/>
        </authorList>
    </citation>
    <scope>NUCLEOTIDE SEQUENCE [LARGE SCALE GENOMIC DNA]</scope>
    <source>
        <strain evidence="2">LF1</strain>
    </source>
</reference>
<protein>
    <submittedName>
        <fullName evidence="1">Uncharacterized protein</fullName>
    </submittedName>
</protein>
<evidence type="ECO:0000313" key="1">
    <source>
        <dbReference type="EMBL" id="CRK84567.1"/>
    </source>
</evidence>
<gene>
    <name evidence="1" type="ORF">BN000_04607</name>
</gene>
<sequence length="54" mass="6527">MFEEVNIERTEHDWVQCKVIFEDENEDENRRFIGAGGPTNLEELLEIFKNWAER</sequence>
<dbReference type="AlphaFoldDB" id="A0A0U1P2X7"/>
<dbReference type="Proteomes" id="UP000199087">
    <property type="component" value="Unassembled WGS sequence"/>
</dbReference>
<evidence type="ECO:0000313" key="2">
    <source>
        <dbReference type="Proteomes" id="UP000199087"/>
    </source>
</evidence>
<dbReference type="InterPro" id="IPR028228">
    <property type="entry name" value="Imm53"/>
</dbReference>
<name>A0A0U1P2X7_9BACI</name>
<organism evidence="1 2">
    <name type="scientific">Neobacillus massiliamazoniensis</name>
    <dbReference type="NCBI Taxonomy" id="1499688"/>
    <lineage>
        <taxon>Bacteria</taxon>
        <taxon>Bacillati</taxon>
        <taxon>Bacillota</taxon>
        <taxon>Bacilli</taxon>
        <taxon>Bacillales</taxon>
        <taxon>Bacillaceae</taxon>
        <taxon>Neobacillus</taxon>
    </lineage>
</organism>
<dbReference type="STRING" id="1499688.BN000_04607"/>
<keyword evidence="2" id="KW-1185">Reference proteome</keyword>
<dbReference type="EMBL" id="CVRB01000005">
    <property type="protein sequence ID" value="CRK84567.1"/>
    <property type="molecule type" value="Genomic_DNA"/>
</dbReference>
<proteinExistence type="predicted"/>
<dbReference type="Pfam" id="PF15580">
    <property type="entry name" value="Imm53"/>
    <property type="match status" value="1"/>
</dbReference>